<evidence type="ECO:0000256" key="3">
    <source>
        <dbReference type="ARBA" id="ARBA00022801"/>
    </source>
</evidence>
<dbReference type="Proteomes" id="UP000269412">
    <property type="component" value="Unassembled WGS sequence"/>
</dbReference>
<reference evidence="5 6" key="1">
    <citation type="submission" date="2018-10" db="EMBL/GenBank/DDBJ databases">
        <title>Genomic Encyclopedia of Archaeal and Bacterial Type Strains, Phase II (KMG-II): from individual species to whole genera.</title>
        <authorList>
            <person name="Goeker M."/>
        </authorList>
    </citation>
    <scope>NUCLEOTIDE SEQUENCE [LARGE SCALE GENOMIC DNA]</scope>
    <source>
        <strain evidence="5 6">DSM 25230</strain>
    </source>
</reference>
<dbReference type="PANTHER" id="PTHR39181">
    <property type="entry name" value="TYROSINE-PROTEIN PHOSPHATASE YWQE"/>
    <property type="match status" value="1"/>
</dbReference>
<dbReference type="AlphaFoldDB" id="A0A495E792"/>
<accession>A0A495E792</accession>
<dbReference type="EMBL" id="RBIQ01000008">
    <property type="protein sequence ID" value="RKR12808.1"/>
    <property type="molecule type" value="Genomic_DNA"/>
</dbReference>
<dbReference type="RefSeq" id="WP_121065830.1">
    <property type="nucleotide sequence ID" value="NZ_RBIQ01000008.1"/>
</dbReference>
<keyword evidence="3" id="KW-0378">Hydrolase</keyword>
<evidence type="ECO:0000256" key="1">
    <source>
        <dbReference type="ARBA" id="ARBA00005750"/>
    </source>
</evidence>
<comment type="catalytic activity">
    <reaction evidence="4">
        <text>O-phospho-L-tyrosyl-[protein] + H2O = L-tyrosyl-[protein] + phosphate</text>
        <dbReference type="Rhea" id="RHEA:10684"/>
        <dbReference type="Rhea" id="RHEA-COMP:10136"/>
        <dbReference type="Rhea" id="RHEA-COMP:20101"/>
        <dbReference type="ChEBI" id="CHEBI:15377"/>
        <dbReference type="ChEBI" id="CHEBI:43474"/>
        <dbReference type="ChEBI" id="CHEBI:46858"/>
        <dbReference type="ChEBI" id="CHEBI:61978"/>
        <dbReference type="EC" id="3.1.3.48"/>
    </reaction>
</comment>
<evidence type="ECO:0000256" key="2">
    <source>
        <dbReference type="ARBA" id="ARBA00013064"/>
    </source>
</evidence>
<dbReference type="PANTHER" id="PTHR39181:SF1">
    <property type="entry name" value="TYROSINE-PROTEIN PHOSPHATASE YWQE"/>
    <property type="match status" value="1"/>
</dbReference>
<dbReference type="PIRSF" id="PIRSF016557">
    <property type="entry name" value="Caps_synth_CpsB"/>
    <property type="match status" value="1"/>
</dbReference>
<keyword evidence="6" id="KW-1185">Reference proteome</keyword>
<dbReference type="GO" id="GO:0004725">
    <property type="term" value="F:protein tyrosine phosphatase activity"/>
    <property type="evidence" value="ECO:0007669"/>
    <property type="project" value="UniProtKB-EC"/>
</dbReference>
<dbReference type="Pfam" id="PF19567">
    <property type="entry name" value="CpsB_CapC"/>
    <property type="match status" value="1"/>
</dbReference>
<dbReference type="InterPro" id="IPR016667">
    <property type="entry name" value="Caps_polysacc_synth_CpsB/CapC"/>
</dbReference>
<evidence type="ECO:0000313" key="6">
    <source>
        <dbReference type="Proteomes" id="UP000269412"/>
    </source>
</evidence>
<gene>
    <name evidence="5" type="ORF">CLV91_1515</name>
</gene>
<dbReference type="SUPFAM" id="SSF89550">
    <property type="entry name" value="PHP domain-like"/>
    <property type="match status" value="1"/>
</dbReference>
<dbReference type="EC" id="3.1.3.48" evidence="2"/>
<evidence type="ECO:0000313" key="5">
    <source>
        <dbReference type="EMBL" id="RKR12808.1"/>
    </source>
</evidence>
<sequence>MFSFFEKKTFLIDHLNGFTDIHNHILPGIDDGAKTVEDSIELIKGFSEFGVTNFIATPHIMHNYYPNTHESITKASVELKKELAARNMNSVSISIAAEHMIDANFETILKDDEVMPLEKSYLLVEMSYLQASINFDNAIKKISEKRLFPILAHPERYVYLHPKFRKYEKYKRNGIMFQLNLLSLSTYYGKDVQKTANRLLNENLIDFAGSDIHNIRQLNSLKEIKLTKKQLQKIQPVIEKTNQSFY</sequence>
<evidence type="ECO:0000256" key="4">
    <source>
        <dbReference type="ARBA" id="ARBA00051722"/>
    </source>
</evidence>
<dbReference type="OrthoDB" id="9788539at2"/>
<proteinExistence type="inferred from homology"/>
<comment type="similarity">
    <text evidence="1">Belongs to the metallo-dependent hydrolases superfamily. CpsB/CapC family.</text>
</comment>
<comment type="caution">
    <text evidence="5">The sequence shown here is derived from an EMBL/GenBank/DDBJ whole genome shotgun (WGS) entry which is preliminary data.</text>
</comment>
<protein>
    <recommendedName>
        <fullName evidence="2">protein-tyrosine-phosphatase</fullName>
        <ecNumber evidence="2">3.1.3.48</ecNumber>
    </recommendedName>
</protein>
<organism evidence="5 6">
    <name type="scientific">Maribacter vaceletii</name>
    <dbReference type="NCBI Taxonomy" id="1206816"/>
    <lineage>
        <taxon>Bacteria</taxon>
        <taxon>Pseudomonadati</taxon>
        <taxon>Bacteroidota</taxon>
        <taxon>Flavobacteriia</taxon>
        <taxon>Flavobacteriales</taxon>
        <taxon>Flavobacteriaceae</taxon>
        <taxon>Maribacter</taxon>
    </lineage>
</organism>
<dbReference type="InterPro" id="IPR016195">
    <property type="entry name" value="Pol/histidinol_Pase-like"/>
</dbReference>
<name>A0A495E792_9FLAO</name>
<dbReference type="Gene3D" id="3.20.20.140">
    <property type="entry name" value="Metal-dependent hydrolases"/>
    <property type="match status" value="1"/>
</dbReference>
<dbReference type="GO" id="GO:0030145">
    <property type="term" value="F:manganese ion binding"/>
    <property type="evidence" value="ECO:0007669"/>
    <property type="project" value="InterPro"/>
</dbReference>